<feature type="transmembrane region" description="Helical" evidence="6">
    <location>
        <begin position="95"/>
        <end position="115"/>
    </location>
</feature>
<feature type="transmembrane region" description="Helical" evidence="6">
    <location>
        <begin position="193"/>
        <end position="212"/>
    </location>
</feature>
<dbReference type="GeneID" id="100367336"/>
<dbReference type="Pfam" id="PF01569">
    <property type="entry name" value="PAP2"/>
    <property type="match status" value="1"/>
</dbReference>
<feature type="transmembrane region" description="Helical" evidence="6">
    <location>
        <begin position="224"/>
        <end position="245"/>
    </location>
</feature>
<evidence type="ECO:0000256" key="5">
    <source>
        <dbReference type="ARBA" id="ARBA00023136"/>
    </source>
</evidence>
<reference evidence="9" key="1">
    <citation type="submission" date="2025-08" db="UniProtKB">
        <authorList>
            <consortium name="RefSeq"/>
        </authorList>
    </citation>
    <scope>IDENTIFICATION</scope>
    <source>
        <tissue evidence="9">Testes</tissue>
    </source>
</reference>
<sequence length="261" mass="29406">MGTLANNAVNLLIFSATAYLSWHIECVVQYFVPDRHKDAMFDIKDASLYYPARSTLPLTMLVQAVAVTSFVVLALGELTCVLCGKYSLKHGLFNFYYLYGAFLFGWCFHRIFVMVTKGMLVSPRPSFLESCQPDMSKISSQDLLVSFDKCSNQKSLKDASGAFPSGHSALIYYECCFLMFYIDNKLPENTPKLLKGLLQAVLFLVPFFVSLTRIVDNRHWWSDVIAGILLGVILAIWVANICGLFRKHTGKPPKKIKAKKE</sequence>
<feature type="domain" description="Phosphatidic acid phosphatase type 2/haloperoxidase" evidence="7">
    <location>
        <begin position="99"/>
        <end position="239"/>
    </location>
</feature>
<evidence type="ECO:0000259" key="7">
    <source>
        <dbReference type="SMART" id="SM00014"/>
    </source>
</evidence>
<accession>A0ABM0H0M8</accession>
<protein>
    <submittedName>
        <fullName evidence="9">Lipid phosphate phosphohydrolase 1-like</fullName>
    </submittedName>
</protein>
<evidence type="ECO:0000256" key="2">
    <source>
        <dbReference type="ARBA" id="ARBA00008816"/>
    </source>
</evidence>
<gene>
    <name evidence="9" type="primary">LOC100367336</name>
</gene>
<organism evidence="8 9">
    <name type="scientific">Saccoglossus kowalevskii</name>
    <name type="common">Acorn worm</name>
    <dbReference type="NCBI Taxonomy" id="10224"/>
    <lineage>
        <taxon>Eukaryota</taxon>
        <taxon>Metazoa</taxon>
        <taxon>Hemichordata</taxon>
        <taxon>Enteropneusta</taxon>
        <taxon>Harrimaniidae</taxon>
        <taxon>Saccoglossus</taxon>
    </lineage>
</organism>
<comment type="similarity">
    <text evidence="2">Belongs to the PA-phosphatase related phosphoesterase family.</text>
</comment>
<keyword evidence="8" id="KW-1185">Reference proteome</keyword>
<feature type="transmembrane region" description="Helical" evidence="6">
    <location>
        <begin position="12"/>
        <end position="32"/>
    </location>
</feature>
<evidence type="ECO:0000256" key="4">
    <source>
        <dbReference type="ARBA" id="ARBA00022989"/>
    </source>
</evidence>
<evidence type="ECO:0000256" key="3">
    <source>
        <dbReference type="ARBA" id="ARBA00022692"/>
    </source>
</evidence>
<dbReference type="RefSeq" id="XP_002741585.1">
    <property type="nucleotide sequence ID" value="XM_002741539.2"/>
</dbReference>
<dbReference type="InterPro" id="IPR043216">
    <property type="entry name" value="PAP-like"/>
</dbReference>
<evidence type="ECO:0000256" key="6">
    <source>
        <dbReference type="SAM" id="Phobius"/>
    </source>
</evidence>
<proteinExistence type="inferred from homology"/>
<keyword evidence="3 6" id="KW-0812">Transmembrane</keyword>
<dbReference type="InterPro" id="IPR036938">
    <property type="entry name" value="PAP2/HPO_sf"/>
</dbReference>
<dbReference type="Proteomes" id="UP000694865">
    <property type="component" value="Unplaced"/>
</dbReference>
<dbReference type="PANTHER" id="PTHR10165:SF103">
    <property type="entry name" value="PHOSPHOLIPID PHOSPHATASE HOMOLOG 1.2 HOMOLOG"/>
    <property type="match status" value="1"/>
</dbReference>
<evidence type="ECO:0000256" key="1">
    <source>
        <dbReference type="ARBA" id="ARBA00004141"/>
    </source>
</evidence>
<feature type="transmembrane region" description="Helical" evidence="6">
    <location>
        <begin position="60"/>
        <end position="83"/>
    </location>
</feature>
<dbReference type="PANTHER" id="PTHR10165">
    <property type="entry name" value="LIPID PHOSPHATE PHOSPHATASE"/>
    <property type="match status" value="1"/>
</dbReference>
<dbReference type="SUPFAM" id="SSF48317">
    <property type="entry name" value="Acid phosphatase/Vanadium-dependent haloperoxidase"/>
    <property type="match status" value="1"/>
</dbReference>
<evidence type="ECO:0000313" key="9">
    <source>
        <dbReference type="RefSeq" id="XP_002741585.1"/>
    </source>
</evidence>
<keyword evidence="4 6" id="KW-1133">Transmembrane helix</keyword>
<keyword evidence="5 6" id="KW-0472">Membrane</keyword>
<comment type="subcellular location">
    <subcellularLocation>
        <location evidence="1">Membrane</location>
        <topology evidence="1">Multi-pass membrane protein</topology>
    </subcellularLocation>
</comment>
<dbReference type="Gene3D" id="1.20.144.10">
    <property type="entry name" value="Phosphatidic acid phosphatase type 2/haloperoxidase"/>
    <property type="match status" value="1"/>
</dbReference>
<dbReference type="InterPro" id="IPR000326">
    <property type="entry name" value="PAP2/HPO"/>
</dbReference>
<name>A0ABM0H0M8_SACKO</name>
<dbReference type="SMART" id="SM00014">
    <property type="entry name" value="acidPPc"/>
    <property type="match status" value="1"/>
</dbReference>
<evidence type="ECO:0000313" key="8">
    <source>
        <dbReference type="Proteomes" id="UP000694865"/>
    </source>
</evidence>
<feature type="transmembrane region" description="Helical" evidence="6">
    <location>
        <begin position="162"/>
        <end position="181"/>
    </location>
</feature>